<dbReference type="InterPro" id="IPR022310">
    <property type="entry name" value="NAD/GMP_synthase"/>
</dbReference>
<dbReference type="EC" id="6.3.1.5" evidence="7"/>
<keyword evidence="2 6" id="KW-0436">Ligase</keyword>
<dbReference type="UniPathway" id="UPA00253"/>
<dbReference type="GO" id="GO:0008795">
    <property type="term" value="F:NAD+ synthase activity"/>
    <property type="evidence" value="ECO:0007669"/>
    <property type="project" value="UniProtKB-EC"/>
</dbReference>
<dbReference type="Proteomes" id="UP000033860">
    <property type="component" value="Unassembled WGS sequence"/>
</dbReference>
<dbReference type="AlphaFoldDB" id="A0A0G1RTJ7"/>
<organism evidence="9 10">
    <name type="scientific">Candidatus Beckwithbacteria bacterium GW2011_GWB1_47_15</name>
    <dbReference type="NCBI Taxonomy" id="1618371"/>
    <lineage>
        <taxon>Bacteria</taxon>
        <taxon>Candidatus Beckwithiibacteriota</taxon>
    </lineage>
</organism>
<keyword evidence="4 6" id="KW-0067">ATP-binding</keyword>
<dbReference type="NCBIfam" id="NF010587">
    <property type="entry name" value="PRK13980.1"/>
    <property type="match status" value="1"/>
</dbReference>
<dbReference type="GO" id="GO:0009435">
    <property type="term" value="P:NAD+ biosynthetic process"/>
    <property type="evidence" value="ECO:0007669"/>
    <property type="project" value="UniProtKB-UniPathway"/>
</dbReference>
<dbReference type="InterPro" id="IPR003694">
    <property type="entry name" value="NAD_synthase"/>
</dbReference>
<evidence type="ECO:0000256" key="2">
    <source>
        <dbReference type="ARBA" id="ARBA00022598"/>
    </source>
</evidence>
<evidence type="ECO:0000259" key="8">
    <source>
        <dbReference type="Pfam" id="PF02540"/>
    </source>
</evidence>
<feature type="domain" description="NAD/GMP synthase" evidence="8">
    <location>
        <begin position="2"/>
        <end position="242"/>
    </location>
</feature>
<evidence type="ECO:0000256" key="1">
    <source>
        <dbReference type="ARBA" id="ARBA00004790"/>
    </source>
</evidence>
<dbReference type="PANTHER" id="PTHR23090:SF9">
    <property type="entry name" value="GLUTAMINE-DEPENDENT NAD(+) SYNTHETASE"/>
    <property type="match status" value="1"/>
</dbReference>
<evidence type="ECO:0000256" key="4">
    <source>
        <dbReference type="ARBA" id="ARBA00022840"/>
    </source>
</evidence>
<proteinExistence type="inferred from homology"/>
<name>A0A0G1RTJ7_9BACT</name>
<dbReference type="GO" id="GO:0003952">
    <property type="term" value="F:NAD+ synthase (glutamine-hydrolyzing) activity"/>
    <property type="evidence" value="ECO:0007669"/>
    <property type="project" value="InterPro"/>
</dbReference>
<keyword evidence="3 6" id="KW-0547">Nucleotide-binding</keyword>
<dbReference type="CDD" id="cd00553">
    <property type="entry name" value="NAD_synthase"/>
    <property type="match status" value="1"/>
</dbReference>
<evidence type="ECO:0000256" key="6">
    <source>
        <dbReference type="RuleBase" id="RU003811"/>
    </source>
</evidence>
<protein>
    <recommendedName>
        <fullName evidence="7">NH(3)-dependent NAD(+) synthetase</fullName>
        <ecNumber evidence="7">6.3.1.5</ecNumber>
    </recommendedName>
</protein>
<sequence>MVKKITAFIKSTLVEQGFSRAVVAVSGGVDSAVALALTVKALGPGKVIALSLPYAGQNITQAETMVKRVKLPKKNFFRFDITAAVAAAANKLKAEGSQVRLGNIIARTRMIYVYDQAKEATALVVGTENRSEALLGYYTRFGDEASDLEPLKHLYKTQVIKLAASLKIPRSIINQPPTAGLWAGQTDEAELGFSYQAADPILHLLADKKLDPDEVVKLGFDQKLVEKITDRLTAVDFKRHVPYSLGHDY</sequence>
<evidence type="ECO:0000256" key="5">
    <source>
        <dbReference type="ARBA" id="ARBA00023027"/>
    </source>
</evidence>
<dbReference type="GO" id="GO:0005737">
    <property type="term" value="C:cytoplasm"/>
    <property type="evidence" value="ECO:0007669"/>
    <property type="project" value="InterPro"/>
</dbReference>
<dbReference type="Pfam" id="PF02540">
    <property type="entry name" value="NAD_synthase"/>
    <property type="match status" value="1"/>
</dbReference>
<dbReference type="Gene3D" id="3.40.50.620">
    <property type="entry name" value="HUPs"/>
    <property type="match status" value="1"/>
</dbReference>
<dbReference type="InterPro" id="IPR014729">
    <property type="entry name" value="Rossmann-like_a/b/a_fold"/>
</dbReference>
<dbReference type="PANTHER" id="PTHR23090">
    <property type="entry name" value="NH 3 /GLUTAMINE-DEPENDENT NAD + SYNTHETASE"/>
    <property type="match status" value="1"/>
</dbReference>
<dbReference type="NCBIfam" id="TIGR00552">
    <property type="entry name" value="nadE"/>
    <property type="match status" value="1"/>
</dbReference>
<accession>A0A0G1RTJ7</accession>
<evidence type="ECO:0000256" key="7">
    <source>
        <dbReference type="RuleBase" id="RU003812"/>
    </source>
</evidence>
<evidence type="ECO:0000256" key="3">
    <source>
        <dbReference type="ARBA" id="ARBA00022741"/>
    </source>
</evidence>
<dbReference type="EMBL" id="LCNT01000010">
    <property type="protein sequence ID" value="KKU60487.1"/>
    <property type="molecule type" value="Genomic_DNA"/>
</dbReference>
<reference evidence="9 10" key="1">
    <citation type="journal article" date="2015" name="Nature">
        <title>rRNA introns, odd ribosomes, and small enigmatic genomes across a large radiation of phyla.</title>
        <authorList>
            <person name="Brown C.T."/>
            <person name="Hug L.A."/>
            <person name="Thomas B.C."/>
            <person name="Sharon I."/>
            <person name="Castelle C.J."/>
            <person name="Singh A."/>
            <person name="Wilkins M.J."/>
            <person name="Williams K.H."/>
            <person name="Banfield J.F."/>
        </authorList>
    </citation>
    <scope>NUCLEOTIDE SEQUENCE [LARGE SCALE GENOMIC DNA]</scope>
</reference>
<evidence type="ECO:0000313" key="9">
    <source>
        <dbReference type="EMBL" id="KKU60487.1"/>
    </source>
</evidence>
<comment type="caution">
    <text evidence="9">The sequence shown here is derived from an EMBL/GenBank/DDBJ whole genome shotgun (WGS) entry which is preliminary data.</text>
</comment>
<dbReference type="GO" id="GO:0004359">
    <property type="term" value="F:glutaminase activity"/>
    <property type="evidence" value="ECO:0007669"/>
    <property type="project" value="InterPro"/>
</dbReference>
<keyword evidence="5 6" id="KW-0520">NAD</keyword>
<dbReference type="PATRIC" id="fig|1618371.3.peg.1128"/>
<dbReference type="SUPFAM" id="SSF52402">
    <property type="entry name" value="Adenine nucleotide alpha hydrolases-like"/>
    <property type="match status" value="1"/>
</dbReference>
<comment type="similarity">
    <text evidence="6">Belongs to the NAD synthetase family.</text>
</comment>
<comment type="pathway">
    <text evidence="1">Cofactor biosynthesis; NAD(+) biosynthesis.</text>
</comment>
<evidence type="ECO:0000313" key="10">
    <source>
        <dbReference type="Proteomes" id="UP000033860"/>
    </source>
</evidence>
<comment type="catalytic activity">
    <reaction evidence="7">
        <text>deamido-NAD(+) + NH4(+) + ATP = AMP + diphosphate + NAD(+) + H(+)</text>
        <dbReference type="Rhea" id="RHEA:21188"/>
        <dbReference type="ChEBI" id="CHEBI:15378"/>
        <dbReference type="ChEBI" id="CHEBI:28938"/>
        <dbReference type="ChEBI" id="CHEBI:30616"/>
        <dbReference type="ChEBI" id="CHEBI:33019"/>
        <dbReference type="ChEBI" id="CHEBI:57540"/>
        <dbReference type="ChEBI" id="CHEBI:58437"/>
        <dbReference type="ChEBI" id="CHEBI:456215"/>
        <dbReference type="EC" id="6.3.1.5"/>
    </reaction>
</comment>
<gene>
    <name evidence="9" type="ORF">UX85_C0010G0020</name>
</gene>
<dbReference type="GO" id="GO:0005524">
    <property type="term" value="F:ATP binding"/>
    <property type="evidence" value="ECO:0007669"/>
    <property type="project" value="UniProtKB-KW"/>
</dbReference>